<comment type="subcellular location">
    <subcellularLocation>
        <location evidence="1">Cell outer membrane</location>
        <topology evidence="1">Multi-pass membrane protein</topology>
    </subcellularLocation>
</comment>
<evidence type="ECO:0000256" key="3">
    <source>
        <dbReference type="ARBA" id="ARBA00022452"/>
    </source>
</evidence>
<accession>A0A0A7EDD3</accession>
<evidence type="ECO:0000313" key="9">
    <source>
        <dbReference type="EMBL" id="AIY64042.1"/>
    </source>
</evidence>
<sequence length="691" mass="78162">MTSFKRMSLVAAAIAAVFANSTFAKQSNEPNIERIQVVSKRSSVLTEITEDAEKLINMPGALGDPLLAVYALPGVVAAGGSMGEPAVRGSSPDDNYFEVDFMPAGYIFHDFGSSIFNKYLVQDFRLYSAGYGTSFSDATGAVFDVTLRNPKNQNIKTTVDFTMFKAGVFVEGALTDDIAFYLSGRKSTLPLFFSEGEEIEDEDGESTGITVNEAPDDYDYQSKFVWDVNSSNVLSVLFTGAEDSAAASFSERADLSLKNPDFQGDADFSRSFDSQNIIWDHYGKGFQAKAGLGALSHSGRLDYGRSPITPRGYFEEEKEDLITYKWRLSFNVAGDDLLTFDAAYFDKTISYEYDTFLYVCTELDPDCELTKGERITGKREVDIGSYFIGANYQYTITDSIIADVGVQHQKNDYSDEAFTHPRLGLTYHINQTQSVWAKYGSYNRLQEIDTILEDTGNPNLKSQTANQSVVGYQQFLADDWSWSIETYYKTMDNLPLALTENDADHYLRYSNDVTGRAYGVDLLINKNKTDRWYGWMSLSYGKSERTDERRDITRDYYADTPLVFNMVFNYQISERWNGGFNFTARSGQSYTPIVGVRENPEFEGNFLPEYGEPFSERFDTYHRLDVRFERKTDFFGLDALLILEVMNLYAKDNTAYIDLDYTKVKSTDDLILNEQSDDFEMRPSVGFSFTF</sequence>
<organism evidence="9 10">
    <name type="scientific">Pseudoalteromonas piratica</name>
    <dbReference type="NCBI Taxonomy" id="1348114"/>
    <lineage>
        <taxon>Bacteria</taxon>
        <taxon>Pseudomonadati</taxon>
        <taxon>Pseudomonadota</taxon>
        <taxon>Gammaproteobacteria</taxon>
        <taxon>Alteromonadales</taxon>
        <taxon>Pseudoalteromonadaceae</taxon>
        <taxon>Pseudoalteromonas</taxon>
    </lineage>
</organism>
<dbReference type="PANTHER" id="PTHR30069">
    <property type="entry name" value="TONB-DEPENDENT OUTER MEMBRANE RECEPTOR"/>
    <property type="match status" value="1"/>
</dbReference>
<dbReference type="KEGG" id="pseo:OM33_01895"/>
<keyword evidence="5 8" id="KW-0732">Signal</keyword>
<evidence type="ECO:0000256" key="6">
    <source>
        <dbReference type="ARBA" id="ARBA00023136"/>
    </source>
</evidence>
<gene>
    <name evidence="9" type="ORF">OM33_01895</name>
</gene>
<name>A0A0A7EDD3_9GAMM</name>
<dbReference type="eggNOG" id="COG4771">
    <property type="taxonomic scope" value="Bacteria"/>
</dbReference>
<dbReference type="GO" id="GO:0015344">
    <property type="term" value="F:siderophore uptake transmembrane transporter activity"/>
    <property type="evidence" value="ECO:0007669"/>
    <property type="project" value="TreeGrafter"/>
</dbReference>
<feature type="chain" id="PRO_5002026765" evidence="8">
    <location>
        <begin position="25"/>
        <end position="691"/>
    </location>
</feature>
<keyword evidence="10" id="KW-1185">Reference proteome</keyword>
<dbReference type="Gene3D" id="2.40.170.20">
    <property type="entry name" value="TonB-dependent receptor, beta-barrel domain"/>
    <property type="match status" value="1"/>
</dbReference>
<evidence type="ECO:0000313" key="10">
    <source>
        <dbReference type="Proteomes" id="UP000030341"/>
    </source>
</evidence>
<reference evidence="9 10" key="1">
    <citation type="submission" date="2014-11" db="EMBL/GenBank/DDBJ databases">
        <title>Complete Genome Sequence of Pseudoalteromonas sp. Strain OCN003 Isolated from Kaneohe Bay, Oahu, Hawaii.</title>
        <authorList>
            <person name="Beurmann S."/>
            <person name="Videau P."/>
            <person name="Ushijima B."/>
            <person name="Smith A.M."/>
            <person name="Aeby G.S."/>
            <person name="Callahan S.M."/>
            <person name="Belcaid M."/>
        </authorList>
    </citation>
    <scope>NUCLEOTIDE SEQUENCE [LARGE SCALE GENOMIC DNA]</scope>
    <source>
        <strain evidence="9 10">OCN003</strain>
    </source>
</reference>
<feature type="signal peptide" evidence="8">
    <location>
        <begin position="1"/>
        <end position="24"/>
    </location>
</feature>
<dbReference type="PANTHER" id="PTHR30069:SF29">
    <property type="entry name" value="HEMOGLOBIN AND HEMOGLOBIN-HAPTOGLOBIN-BINDING PROTEIN 1-RELATED"/>
    <property type="match status" value="1"/>
</dbReference>
<proteinExistence type="predicted"/>
<keyword evidence="9" id="KW-0675">Receptor</keyword>
<evidence type="ECO:0000256" key="8">
    <source>
        <dbReference type="SAM" id="SignalP"/>
    </source>
</evidence>
<dbReference type="STRING" id="1348114.OM33_01895"/>
<dbReference type="Proteomes" id="UP000030341">
    <property type="component" value="Chromosome 1"/>
</dbReference>
<dbReference type="GO" id="GO:0044718">
    <property type="term" value="P:siderophore transmembrane transport"/>
    <property type="evidence" value="ECO:0007669"/>
    <property type="project" value="TreeGrafter"/>
</dbReference>
<evidence type="ECO:0000256" key="5">
    <source>
        <dbReference type="ARBA" id="ARBA00022729"/>
    </source>
</evidence>
<dbReference type="HOGENOM" id="CLU_398405_0_0_6"/>
<dbReference type="InterPro" id="IPR036942">
    <property type="entry name" value="Beta-barrel_TonB_sf"/>
</dbReference>
<keyword evidence="3" id="KW-1134">Transmembrane beta strand</keyword>
<evidence type="ECO:0000256" key="2">
    <source>
        <dbReference type="ARBA" id="ARBA00022448"/>
    </source>
</evidence>
<dbReference type="EMBL" id="CP009888">
    <property type="protein sequence ID" value="AIY64042.1"/>
    <property type="molecule type" value="Genomic_DNA"/>
</dbReference>
<dbReference type="RefSeq" id="WP_038638017.1">
    <property type="nucleotide sequence ID" value="NZ_CP009888.1"/>
</dbReference>
<protein>
    <submittedName>
        <fullName evidence="9">TonB-dependent receptor</fullName>
    </submittedName>
</protein>
<dbReference type="InterPro" id="IPR039426">
    <property type="entry name" value="TonB-dep_rcpt-like"/>
</dbReference>
<dbReference type="GO" id="GO:0009279">
    <property type="term" value="C:cell outer membrane"/>
    <property type="evidence" value="ECO:0007669"/>
    <property type="project" value="UniProtKB-SubCell"/>
</dbReference>
<keyword evidence="7" id="KW-0998">Cell outer membrane</keyword>
<dbReference type="AlphaFoldDB" id="A0A0A7EDD3"/>
<keyword evidence="6" id="KW-0472">Membrane</keyword>
<evidence type="ECO:0000256" key="4">
    <source>
        <dbReference type="ARBA" id="ARBA00022692"/>
    </source>
</evidence>
<evidence type="ECO:0000256" key="1">
    <source>
        <dbReference type="ARBA" id="ARBA00004571"/>
    </source>
</evidence>
<evidence type="ECO:0000256" key="7">
    <source>
        <dbReference type="ARBA" id="ARBA00023237"/>
    </source>
</evidence>
<keyword evidence="2" id="KW-0813">Transport</keyword>
<keyword evidence="4" id="KW-0812">Transmembrane</keyword>
<dbReference type="SUPFAM" id="SSF56935">
    <property type="entry name" value="Porins"/>
    <property type="match status" value="1"/>
</dbReference>
<dbReference type="OrthoDB" id="9145970at2"/>